<reference evidence="1 2" key="2">
    <citation type="journal article" date="2011" name="Virol. J.">
        <title>Sequence characteristics of T4-like bacteriophage IME08 benome termini revealed by high throughput sequencing.</title>
        <authorList>
            <person name="Jiang X."/>
            <person name="Jiang H."/>
            <person name="Li C."/>
            <person name="Wang S."/>
            <person name="Mi Z."/>
            <person name="An X."/>
            <person name="Chen J."/>
            <person name="Tong Y."/>
        </authorList>
    </citation>
    <scope>NUCLEOTIDE SEQUENCE [LARGE SCALE GENOMIC DNA]</scope>
</reference>
<sequence length="99" mass="10875">MCMDIFRTAACILMAGCLGPSVSLANDTNDKLMDAFASSAMPVYAQMSRPSVKASEDYWAYVTASWKNSSCRTIEACSIEGRAIGERYAKLMKVEDEIQ</sequence>
<evidence type="ECO:0000313" key="1">
    <source>
        <dbReference type="EMBL" id="ADI55423.1"/>
    </source>
</evidence>
<evidence type="ECO:0008006" key="3">
    <source>
        <dbReference type="Google" id="ProtNLM"/>
    </source>
</evidence>
<name>D7RMA7_9CAUD</name>
<dbReference type="KEGG" id="vg:9384602"/>
<dbReference type="OrthoDB" id="19695at10239"/>
<organism evidence="1 2">
    <name type="scientific">Escherichia phage IME08</name>
    <dbReference type="NCBI Taxonomy" id="698728"/>
    <lineage>
        <taxon>Viruses</taxon>
        <taxon>Duplodnaviria</taxon>
        <taxon>Heunggongvirae</taxon>
        <taxon>Uroviricota</taxon>
        <taxon>Caudoviricetes</taxon>
        <taxon>Pantevenvirales</taxon>
        <taxon>Straboviridae</taxon>
        <taxon>Tevenvirinae</taxon>
        <taxon>Dhakavirus</taxon>
        <taxon>Dhakavirus ime08</taxon>
    </lineage>
</organism>
<dbReference type="InterPro" id="IPR034696">
    <property type="entry name" value="RI_T4"/>
</dbReference>
<dbReference type="GeneID" id="9384602"/>
<dbReference type="RefSeq" id="YP_003734244.1">
    <property type="nucleotide sequence ID" value="NC_014260.1"/>
</dbReference>
<keyword evidence="2" id="KW-1185">Reference proteome</keyword>
<protein>
    <recommendedName>
        <fullName evidence="3">Lysis inhibitor regulator</fullName>
    </recommendedName>
</protein>
<dbReference type="Pfam" id="PF24205">
    <property type="entry name" value="Antiholin"/>
    <property type="match status" value="1"/>
</dbReference>
<reference evidence="1 2" key="1">
    <citation type="journal article" date="2011" name="Arch. Virol.">
        <title>The complete genome sequence of a novel T4-like bacteriophage, IME08.</title>
        <authorList>
            <person name="Jiang H."/>
            <person name="Jiang X."/>
            <person name="Wang S."/>
            <person name="Li C."/>
            <person name="Chen B."/>
            <person name="An X."/>
            <person name="Mi Z."/>
            <person name="Chen J."/>
            <person name="Tong Y."/>
        </authorList>
    </citation>
    <scope>NUCLEOTIDE SEQUENCE [LARGE SCALE GENOMIC DNA]</scope>
</reference>
<dbReference type="EMBL" id="HM071924">
    <property type="protein sequence ID" value="ADI55423.1"/>
    <property type="molecule type" value="Genomic_DNA"/>
</dbReference>
<evidence type="ECO:0000313" key="2">
    <source>
        <dbReference type="Proteomes" id="UP000201129"/>
    </source>
</evidence>
<accession>D7RMA7</accession>
<dbReference type="Proteomes" id="UP000201129">
    <property type="component" value="Segment"/>
</dbReference>
<proteinExistence type="predicted"/>